<organism evidence="1 2">
    <name type="scientific">Yanshouia hominis</name>
    <dbReference type="NCBI Taxonomy" id="2763673"/>
    <lineage>
        <taxon>Bacteria</taxon>
        <taxon>Bacillati</taxon>
        <taxon>Bacillota</taxon>
        <taxon>Clostridia</taxon>
        <taxon>Eubacteriales</taxon>
        <taxon>Oscillospiraceae</taxon>
        <taxon>Yanshouia</taxon>
    </lineage>
</organism>
<evidence type="ECO:0000313" key="1">
    <source>
        <dbReference type="EMBL" id="MBC8576854.1"/>
    </source>
</evidence>
<dbReference type="Proteomes" id="UP000658131">
    <property type="component" value="Unassembled WGS sequence"/>
</dbReference>
<dbReference type="InterPro" id="IPR022476">
    <property type="entry name" value="Spore_YabP/YqfC"/>
</dbReference>
<accession>A0ABR7NKL5</accession>
<comment type="caution">
    <text evidence="1">The sequence shown here is derived from an EMBL/GenBank/DDBJ whole genome shotgun (WGS) entry which is preliminary data.</text>
</comment>
<reference evidence="1 2" key="1">
    <citation type="submission" date="2020-08" db="EMBL/GenBank/DDBJ databases">
        <title>Genome public.</title>
        <authorList>
            <person name="Liu C."/>
            <person name="Sun Q."/>
        </authorList>
    </citation>
    <scope>NUCLEOTIDE SEQUENCE [LARGE SCALE GENOMIC DNA]</scope>
    <source>
        <strain evidence="1 2">BX1</strain>
    </source>
</reference>
<keyword evidence="2" id="KW-1185">Reference proteome</keyword>
<dbReference type="NCBIfam" id="TIGR02892">
    <property type="entry name" value="spore_yabP"/>
    <property type="match status" value="1"/>
</dbReference>
<sequence length="93" mass="10294">MAEEKGAARAQHRVSMENRRALEITGVTDIDSFDEQTVAVFTDVGELVVRGSSLHISRIDVESGNLSLEGEIDSLEYTDNVAVRGSIWARLFR</sequence>
<evidence type="ECO:0000313" key="2">
    <source>
        <dbReference type="Proteomes" id="UP000658131"/>
    </source>
</evidence>
<gene>
    <name evidence="1" type="primary">yabP</name>
    <name evidence="1" type="ORF">H8717_10625</name>
</gene>
<dbReference type="EMBL" id="JACRTB010000016">
    <property type="protein sequence ID" value="MBC8576854.1"/>
    <property type="molecule type" value="Genomic_DNA"/>
</dbReference>
<name>A0ABR7NKL5_9FIRM</name>
<dbReference type="Gene3D" id="2.60.40.2000">
    <property type="match status" value="1"/>
</dbReference>
<dbReference type="RefSeq" id="WP_262400332.1">
    <property type="nucleotide sequence ID" value="NZ_JACRTB010000016.1"/>
</dbReference>
<dbReference type="Pfam" id="PF07873">
    <property type="entry name" value="YabP"/>
    <property type="match status" value="1"/>
</dbReference>
<dbReference type="InterPro" id="IPR012504">
    <property type="entry name" value="Spore_YabP"/>
</dbReference>
<protein>
    <submittedName>
        <fullName evidence="1">Sporulation protein YabP</fullName>
    </submittedName>
</protein>
<dbReference type="InterPro" id="IPR038705">
    <property type="entry name" value="YabP_sf"/>
</dbReference>
<proteinExistence type="predicted"/>